<protein>
    <submittedName>
        <fullName evidence="3">Uncharacterized protein</fullName>
    </submittedName>
</protein>
<evidence type="ECO:0000256" key="2">
    <source>
        <dbReference type="SAM" id="Phobius"/>
    </source>
</evidence>
<feature type="transmembrane region" description="Helical" evidence="2">
    <location>
        <begin position="220"/>
        <end position="240"/>
    </location>
</feature>
<sequence length="241" mass="26125">MSTQRDLERAEPGPSFDAQRDEQVRGKVQKDVQTPTGDDSAIVAAWMQRIQTLTLITTFLAGIDGELFTLTSVSSQVTVNASLDSQELVYACFTGALVFHVCASILGYIASFLLVRYKTIDAIPPSDMKIDALGKLPDTSSPHESINGKQLLLKAIPPLYIVQSLLQIPSGVRFQSRTSTAPLDLLTRCYFMILALSGAGFILALLGIATYAWFGLKRVVGIFTIACIGVSLLSGVWAMVY</sequence>
<dbReference type="Proteomes" id="UP000719766">
    <property type="component" value="Unassembled WGS sequence"/>
</dbReference>
<reference evidence="3" key="1">
    <citation type="journal article" date="2020" name="New Phytol.">
        <title>Comparative genomics reveals dynamic genome evolution in host specialist ectomycorrhizal fungi.</title>
        <authorList>
            <person name="Lofgren L.A."/>
            <person name="Nguyen N.H."/>
            <person name="Vilgalys R."/>
            <person name="Ruytinx J."/>
            <person name="Liao H.L."/>
            <person name="Branco S."/>
            <person name="Kuo A."/>
            <person name="LaButti K."/>
            <person name="Lipzen A."/>
            <person name="Andreopoulos W."/>
            <person name="Pangilinan J."/>
            <person name="Riley R."/>
            <person name="Hundley H."/>
            <person name="Na H."/>
            <person name="Barry K."/>
            <person name="Grigoriev I.V."/>
            <person name="Stajich J.E."/>
            <person name="Kennedy P.G."/>
        </authorList>
    </citation>
    <scope>NUCLEOTIDE SEQUENCE</scope>
    <source>
        <strain evidence="3">S12</strain>
    </source>
</reference>
<evidence type="ECO:0000256" key="1">
    <source>
        <dbReference type="SAM" id="MobiDB-lite"/>
    </source>
</evidence>
<accession>A0A9P7AQ38</accession>
<dbReference type="GeneID" id="64604357"/>
<comment type="caution">
    <text evidence="3">The sequence shown here is derived from an EMBL/GenBank/DDBJ whole genome shotgun (WGS) entry which is preliminary data.</text>
</comment>
<gene>
    <name evidence="3" type="ORF">HD556DRAFT_439226</name>
</gene>
<dbReference type="EMBL" id="JABBWE010000027">
    <property type="protein sequence ID" value="KAG1794106.1"/>
    <property type="molecule type" value="Genomic_DNA"/>
</dbReference>
<organism evidence="3 4">
    <name type="scientific">Suillus plorans</name>
    <dbReference type="NCBI Taxonomy" id="116603"/>
    <lineage>
        <taxon>Eukaryota</taxon>
        <taxon>Fungi</taxon>
        <taxon>Dikarya</taxon>
        <taxon>Basidiomycota</taxon>
        <taxon>Agaricomycotina</taxon>
        <taxon>Agaricomycetes</taxon>
        <taxon>Agaricomycetidae</taxon>
        <taxon>Boletales</taxon>
        <taxon>Suillineae</taxon>
        <taxon>Suillaceae</taxon>
        <taxon>Suillus</taxon>
    </lineage>
</organism>
<feature type="transmembrane region" description="Helical" evidence="2">
    <location>
        <begin position="189"/>
        <end position="214"/>
    </location>
</feature>
<feature type="compositionally biased region" description="Basic and acidic residues" evidence="1">
    <location>
        <begin position="1"/>
        <end position="11"/>
    </location>
</feature>
<feature type="compositionally biased region" description="Basic and acidic residues" evidence="1">
    <location>
        <begin position="18"/>
        <end position="30"/>
    </location>
</feature>
<evidence type="ECO:0000313" key="3">
    <source>
        <dbReference type="EMBL" id="KAG1794106.1"/>
    </source>
</evidence>
<keyword evidence="2" id="KW-1133">Transmembrane helix</keyword>
<evidence type="ECO:0000313" key="4">
    <source>
        <dbReference type="Proteomes" id="UP000719766"/>
    </source>
</evidence>
<name>A0A9P7AQ38_9AGAM</name>
<keyword evidence="4" id="KW-1185">Reference proteome</keyword>
<dbReference type="OrthoDB" id="2653987at2759"/>
<proteinExistence type="predicted"/>
<dbReference type="AlphaFoldDB" id="A0A9P7AQ38"/>
<feature type="region of interest" description="Disordered" evidence="1">
    <location>
        <begin position="1"/>
        <end position="35"/>
    </location>
</feature>
<keyword evidence="2" id="KW-0472">Membrane</keyword>
<dbReference type="RefSeq" id="XP_041160334.1">
    <property type="nucleotide sequence ID" value="XM_041310593.1"/>
</dbReference>
<feature type="transmembrane region" description="Helical" evidence="2">
    <location>
        <begin position="88"/>
        <end position="115"/>
    </location>
</feature>
<keyword evidence="2" id="KW-0812">Transmembrane</keyword>